<evidence type="ECO:0000313" key="2">
    <source>
        <dbReference type="Proteomes" id="UP000235826"/>
    </source>
</evidence>
<name>A0A2K9PLW9_9FLAO</name>
<dbReference type="RefSeq" id="WP_102754685.1">
    <property type="nucleotide sequence ID" value="NZ_CP025791.1"/>
</dbReference>
<keyword evidence="2" id="KW-1185">Reference proteome</keyword>
<accession>A0A2K9PLW9</accession>
<dbReference type="AlphaFoldDB" id="A0A2K9PLW9"/>
<evidence type="ECO:0000313" key="1">
    <source>
        <dbReference type="EMBL" id="AUP78026.1"/>
    </source>
</evidence>
<reference evidence="1 2" key="1">
    <citation type="submission" date="2018-01" db="EMBL/GenBank/DDBJ databases">
        <title>Complete genome sequence of Flavivirga eckloniae ECD14 isolated from seaweed Ecklonia cava.</title>
        <authorList>
            <person name="Lee J.H."/>
            <person name="Baik K.S."/>
            <person name="Seong C.N."/>
        </authorList>
    </citation>
    <scope>NUCLEOTIDE SEQUENCE [LARGE SCALE GENOMIC DNA]</scope>
    <source>
        <strain evidence="1 2">ECD14</strain>
    </source>
</reference>
<dbReference type="Proteomes" id="UP000235826">
    <property type="component" value="Chromosome"/>
</dbReference>
<dbReference type="KEGG" id="fek:C1H87_04580"/>
<gene>
    <name evidence="1" type="ORF">C1H87_04580</name>
</gene>
<proteinExistence type="predicted"/>
<sequence>MADIHNIANLIFEKSLDKNKGSRKFVENISTGNLEVYVAWTKRKYKLNIKYRKSNLFEDFPKCIIKRSVFMEFVTRSEFLTMSGKKSKANAFLLSNEIAISILDLKGSKIGVDGKFLTFQMHVNRDDKSFISDLFWSLEVLGEQFDAYLKNNR</sequence>
<organism evidence="1 2">
    <name type="scientific">Flavivirga eckloniae</name>
    <dbReference type="NCBI Taxonomy" id="1803846"/>
    <lineage>
        <taxon>Bacteria</taxon>
        <taxon>Pseudomonadati</taxon>
        <taxon>Bacteroidota</taxon>
        <taxon>Flavobacteriia</taxon>
        <taxon>Flavobacteriales</taxon>
        <taxon>Flavobacteriaceae</taxon>
        <taxon>Flavivirga</taxon>
    </lineage>
</organism>
<protein>
    <submittedName>
        <fullName evidence="1">Uncharacterized protein</fullName>
    </submittedName>
</protein>
<dbReference type="EMBL" id="CP025791">
    <property type="protein sequence ID" value="AUP78026.1"/>
    <property type="molecule type" value="Genomic_DNA"/>
</dbReference>